<dbReference type="EMBL" id="CADEBC010000590">
    <property type="protein sequence ID" value="CAB3257128.1"/>
    <property type="molecule type" value="Genomic_DNA"/>
</dbReference>
<reference evidence="3 4" key="1">
    <citation type="submission" date="2020-04" db="EMBL/GenBank/DDBJ databases">
        <authorList>
            <person name="Wallbank WR R."/>
            <person name="Pardo Diaz C."/>
            <person name="Kozak K."/>
            <person name="Martin S."/>
            <person name="Jiggins C."/>
            <person name="Moest M."/>
            <person name="Warren A I."/>
            <person name="Byers J.R.P. K."/>
            <person name="Montejo-Kovacevich G."/>
            <person name="Yen C E."/>
        </authorList>
    </citation>
    <scope>NUCLEOTIDE SEQUENCE [LARGE SCALE GENOMIC DNA]</scope>
</reference>
<proteinExistence type="predicted"/>
<evidence type="ECO:0000313" key="4">
    <source>
        <dbReference type="Proteomes" id="UP000494256"/>
    </source>
</evidence>
<dbReference type="Proteomes" id="UP000494256">
    <property type="component" value="Unassembled WGS sequence"/>
</dbReference>
<comment type="caution">
    <text evidence="1">The sequence shown here is derived from an EMBL/GenBank/DDBJ whole genome shotgun (WGS) entry which is preliminary data.</text>
</comment>
<dbReference type="Proteomes" id="UP000494106">
    <property type="component" value="Unassembled WGS sequence"/>
</dbReference>
<organism evidence="1 4">
    <name type="scientific">Arctia plantaginis</name>
    <name type="common">Wood tiger moth</name>
    <name type="synonym">Phalaena plantaginis</name>
    <dbReference type="NCBI Taxonomy" id="874455"/>
    <lineage>
        <taxon>Eukaryota</taxon>
        <taxon>Metazoa</taxon>
        <taxon>Ecdysozoa</taxon>
        <taxon>Arthropoda</taxon>
        <taxon>Hexapoda</taxon>
        <taxon>Insecta</taxon>
        <taxon>Pterygota</taxon>
        <taxon>Neoptera</taxon>
        <taxon>Endopterygota</taxon>
        <taxon>Lepidoptera</taxon>
        <taxon>Glossata</taxon>
        <taxon>Ditrysia</taxon>
        <taxon>Noctuoidea</taxon>
        <taxon>Erebidae</taxon>
        <taxon>Arctiinae</taxon>
        <taxon>Arctia</taxon>
    </lineage>
</organism>
<evidence type="ECO:0000313" key="3">
    <source>
        <dbReference type="Proteomes" id="UP000494106"/>
    </source>
</evidence>
<name>A0A8S0Z8J3_ARCPL</name>
<accession>A0A8S0Z8J3</accession>
<dbReference type="AlphaFoldDB" id="A0A8S0Z8J3"/>
<dbReference type="EMBL" id="CADEBD010000284">
    <property type="protein sequence ID" value="CAB3229000.1"/>
    <property type="molecule type" value="Genomic_DNA"/>
</dbReference>
<protein>
    <submittedName>
        <fullName evidence="1">Uncharacterized protein</fullName>
    </submittedName>
</protein>
<evidence type="ECO:0000313" key="1">
    <source>
        <dbReference type="EMBL" id="CAB3229000.1"/>
    </source>
</evidence>
<keyword evidence="3" id="KW-1185">Reference proteome</keyword>
<evidence type="ECO:0000313" key="2">
    <source>
        <dbReference type="EMBL" id="CAB3257128.1"/>
    </source>
</evidence>
<sequence length="105" mass="12107">MDYLIPRIDLWLFVEFLCCPPAKVAVCNGVSVRPGCRIAQFEESQKASTFLRAGYLYNMFHIYTSAHLKHWTIHFLFAHKLRNGEVPTAHGIFIISLSLIYHILV</sequence>
<gene>
    <name evidence="2" type="ORF">APLA_LOCUS15802</name>
    <name evidence="1" type="ORF">APLA_LOCUS3791</name>
</gene>